<keyword evidence="2" id="KW-1185">Reference proteome</keyword>
<dbReference type="AlphaFoldDB" id="A0A9J5YTY2"/>
<gene>
    <name evidence="1" type="ORF">H5410_033894</name>
</gene>
<dbReference type="EMBL" id="JACXVP010000006">
    <property type="protein sequence ID" value="KAG5602524.1"/>
    <property type="molecule type" value="Genomic_DNA"/>
</dbReference>
<evidence type="ECO:0000313" key="2">
    <source>
        <dbReference type="Proteomes" id="UP000824120"/>
    </source>
</evidence>
<protein>
    <submittedName>
        <fullName evidence="1">Uncharacterized protein</fullName>
    </submittedName>
</protein>
<reference evidence="1 2" key="1">
    <citation type="submission" date="2020-09" db="EMBL/GenBank/DDBJ databases">
        <title>De no assembly of potato wild relative species, Solanum commersonii.</title>
        <authorList>
            <person name="Cho K."/>
        </authorList>
    </citation>
    <scope>NUCLEOTIDE SEQUENCE [LARGE SCALE GENOMIC DNA]</scope>
    <source>
        <strain evidence="1">LZ3.2</strain>
        <tissue evidence="1">Leaf</tissue>
    </source>
</reference>
<evidence type="ECO:0000313" key="1">
    <source>
        <dbReference type="EMBL" id="KAG5602524.1"/>
    </source>
</evidence>
<accession>A0A9J5YTY2</accession>
<sequence>MEIKIDEEEYSRNFNCKVFAEIPHREIDMDFKHSMPNATQVFEEKSHNCCSKVVGNHVMDVRRQNKAELSCLFCVQYSYEDSKKAFANQLF</sequence>
<comment type="caution">
    <text evidence="1">The sequence shown here is derived from an EMBL/GenBank/DDBJ whole genome shotgun (WGS) entry which is preliminary data.</text>
</comment>
<name>A0A9J5YTY2_SOLCO</name>
<dbReference type="Proteomes" id="UP000824120">
    <property type="component" value="Chromosome 6"/>
</dbReference>
<proteinExistence type="predicted"/>
<organism evidence="1 2">
    <name type="scientific">Solanum commersonii</name>
    <name type="common">Commerson's wild potato</name>
    <name type="synonym">Commerson's nightshade</name>
    <dbReference type="NCBI Taxonomy" id="4109"/>
    <lineage>
        <taxon>Eukaryota</taxon>
        <taxon>Viridiplantae</taxon>
        <taxon>Streptophyta</taxon>
        <taxon>Embryophyta</taxon>
        <taxon>Tracheophyta</taxon>
        <taxon>Spermatophyta</taxon>
        <taxon>Magnoliopsida</taxon>
        <taxon>eudicotyledons</taxon>
        <taxon>Gunneridae</taxon>
        <taxon>Pentapetalae</taxon>
        <taxon>asterids</taxon>
        <taxon>lamiids</taxon>
        <taxon>Solanales</taxon>
        <taxon>Solanaceae</taxon>
        <taxon>Solanoideae</taxon>
        <taxon>Solaneae</taxon>
        <taxon>Solanum</taxon>
    </lineage>
</organism>